<gene>
    <name evidence="1" type="ORF">CTE05_35410</name>
</gene>
<name>A0A511JPY0_9CELL</name>
<dbReference type="Pfam" id="PF19690">
    <property type="entry name" value="DUF6191"/>
    <property type="match status" value="1"/>
</dbReference>
<accession>A0A511JPY0</accession>
<dbReference type="EMBL" id="BJWH01000025">
    <property type="protein sequence ID" value="GEL99994.1"/>
    <property type="molecule type" value="Genomic_DNA"/>
</dbReference>
<sequence length="95" mass="10363">MGWLVAGGVVTLALLLVAVDRMTARGWFDRRRPRERRPSGGVGGAGAFGALVDVFQPNREYLTAEQDRQQLDIKQTGDAAGRLDLDSGVVRLDPR</sequence>
<evidence type="ECO:0000313" key="2">
    <source>
        <dbReference type="Proteomes" id="UP000321049"/>
    </source>
</evidence>
<proteinExistence type="predicted"/>
<keyword evidence="2" id="KW-1185">Reference proteome</keyword>
<dbReference type="OrthoDB" id="4828895at2"/>
<protein>
    <submittedName>
        <fullName evidence="1">Uncharacterized protein</fullName>
    </submittedName>
</protein>
<dbReference type="Proteomes" id="UP000321049">
    <property type="component" value="Unassembled WGS sequence"/>
</dbReference>
<dbReference type="AlphaFoldDB" id="A0A511JPY0"/>
<dbReference type="RefSeq" id="WP_146847604.1">
    <property type="nucleotide sequence ID" value="NZ_BJWH01000025.1"/>
</dbReference>
<organism evidence="1 2">
    <name type="scientific">Cellulomonas terrae</name>
    <dbReference type="NCBI Taxonomy" id="311234"/>
    <lineage>
        <taxon>Bacteria</taxon>
        <taxon>Bacillati</taxon>
        <taxon>Actinomycetota</taxon>
        <taxon>Actinomycetes</taxon>
        <taxon>Micrococcales</taxon>
        <taxon>Cellulomonadaceae</taxon>
        <taxon>Cellulomonas</taxon>
    </lineage>
</organism>
<reference evidence="1 2" key="1">
    <citation type="submission" date="2019-07" db="EMBL/GenBank/DDBJ databases">
        <title>Whole genome shotgun sequence of Cellulomonas terrae NBRC 100819.</title>
        <authorList>
            <person name="Hosoyama A."/>
            <person name="Uohara A."/>
            <person name="Ohji S."/>
            <person name="Ichikawa N."/>
        </authorList>
    </citation>
    <scope>NUCLEOTIDE SEQUENCE [LARGE SCALE GENOMIC DNA]</scope>
    <source>
        <strain evidence="1 2">NBRC 100819</strain>
    </source>
</reference>
<dbReference type="InterPro" id="IPR045684">
    <property type="entry name" value="DUF6191"/>
</dbReference>
<comment type="caution">
    <text evidence="1">The sequence shown here is derived from an EMBL/GenBank/DDBJ whole genome shotgun (WGS) entry which is preliminary data.</text>
</comment>
<evidence type="ECO:0000313" key="1">
    <source>
        <dbReference type="EMBL" id="GEL99994.1"/>
    </source>
</evidence>